<sequence length="83" mass="9538">MTEVQGIKRLSVMEEIASKIGESRANVKKRIDRAESLDHGTRRAAFMMTLHMEKVADVVQPHEPLLFSLTRDKIEAMRNVFIE</sequence>
<organism evidence="1 2">
    <name type="scientific">Roseinatronobacter ekhonensis</name>
    <dbReference type="NCBI Taxonomy" id="254356"/>
    <lineage>
        <taxon>Bacteria</taxon>
        <taxon>Pseudomonadati</taxon>
        <taxon>Pseudomonadota</taxon>
        <taxon>Alphaproteobacteria</taxon>
        <taxon>Rhodobacterales</taxon>
        <taxon>Paracoccaceae</taxon>
        <taxon>Roseinatronobacter</taxon>
    </lineage>
</organism>
<name>A0A3B0MBK4_9RHOB</name>
<evidence type="ECO:0000313" key="1">
    <source>
        <dbReference type="EMBL" id="SUZ31118.1"/>
    </source>
</evidence>
<evidence type="ECO:0000313" key="2">
    <source>
        <dbReference type="Proteomes" id="UP000272908"/>
    </source>
</evidence>
<dbReference type="Proteomes" id="UP000272908">
    <property type="component" value="Unassembled WGS sequence"/>
</dbReference>
<keyword evidence="2" id="KW-1185">Reference proteome</keyword>
<proteinExistence type="predicted"/>
<dbReference type="AlphaFoldDB" id="A0A3B0MBK4"/>
<accession>A0A3B0MBK4</accession>
<dbReference type="RefSeq" id="WP_121093398.1">
    <property type="nucleotide sequence ID" value="NZ_UIHC01000005.1"/>
</dbReference>
<protein>
    <submittedName>
        <fullName evidence="1">Uncharacterized protein</fullName>
    </submittedName>
</protein>
<dbReference type="EMBL" id="UIHC01000005">
    <property type="protein sequence ID" value="SUZ31118.1"/>
    <property type="molecule type" value="Genomic_DNA"/>
</dbReference>
<gene>
    <name evidence="1" type="ORF">ROE7235_00853</name>
</gene>
<reference evidence="2" key="1">
    <citation type="submission" date="2018-08" db="EMBL/GenBank/DDBJ databases">
        <authorList>
            <person name="Rodrigo-Torres L."/>
            <person name="Arahal R. D."/>
            <person name="Lucena T."/>
        </authorList>
    </citation>
    <scope>NUCLEOTIDE SEQUENCE [LARGE SCALE GENOMIC DNA]</scope>
    <source>
        <strain evidence="2">CECT 7235</strain>
    </source>
</reference>